<keyword evidence="1" id="KW-1133">Transmembrane helix</keyword>
<evidence type="ECO:0000313" key="2">
    <source>
        <dbReference type="EMBL" id="SCB33269.1"/>
    </source>
</evidence>
<dbReference type="PANTHER" id="PTHR34989">
    <property type="entry name" value="PROTEIN HDED"/>
    <property type="match status" value="1"/>
</dbReference>
<name>A0A1C3VZY4_9HYPH</name>
<keyword evidence="1" id="KW-0812">Transmembrane</keyword>
<accession>A0A1C3VZY4</accession>
<dbReference type="InterPro" id="IPR052712">
    <property type="entry name" value="Acid_resist_chaperone_HdeD"/>
</dbReference>
<sequence>MTSINVIPARRETFANAHGKWGWFLFLGVVFIALGAIAAGNLFYATITAVFYVGILMTVAGTLQVLHAFSVRTWGGFLLWLVSGLFYAIAGLTAFANPALASVILTLLLAVLTLSAGVLRLLIGVRARSTKGWGWIIASGAVTALAGLIFLIGWPVNSIWLLGLLLAIDLIFQGVTLIGFACRLGTIP</sequence>
<evidence type="ECO:0000313" key="3">
    <source>
        <dbReference type="Proteomes" id="UP000199101"/>
    </source>
</evidence>
<gene>
    <name evidence="2" type="ORF">GA0061103_4595</name>
</gene>
<dbReference type="Pfam" id="PF03729">
    <property type="entry name" value="DUF308"/>
    <property type="match status" value="1"/>
</dbReference>
<feature type="transmembrane region" description="Helical" evidence="1">
    <location>
        <begin position="135"/>
        <end position="154"/>
    </location>
</feature>
<dbReference type="AlphaFoldDB" id="A0A1C3VZY4"/>
<keyword evidence="3" id="KW-1185">Reference proteome</keyword>
<dbReference type="RefSeq" id="WP_092713347.1">
    <property type="nucleotide sequence ID" value="NZ_FMAG01000004.1"/>
</dbReference>
<dbReference type="OrthoDB" id="9815400at2"/>
<dbReference type="Proteomes" id="UP000199101">
    <property type="component" value="Unassembled WGS sequence"/>
</dbReference>
<feature type="transmembrane region" description="Helical" evidence="1">
    <location>
        <begin position="102"/>
        <end position="123"/>
    </location>
</feature>
<evidence type="ECO:0000256" key="1">
    <source>
        <dbReference type="SAM" id="Phobius"/>
    </source>
</evidence>
<proteinExistence type="predicted"/>
<dbReference type="GO" id="GO:0005886">
    <property type="term" value="C:plasma membrane"/>
    <property type="evidence" value="ECO:0007669"/>
    <property type="project" value="TreeGrafter"/>
</dbReference>
<keyword evidence="1" id="KW-0472">Membrane</keyword>
<feature type="transmembrane region" description="Helical" evidence="1">
    <location>
        <begin position="21"/>
        <end position="44"/>
    </location>
</feature>
<dbReference type="InterPro" id="IPR005325">
    <property type="entry name" value="DUF308_memb"/>
</dbReference>
<feature type="transmembrane region" description="Helical" evidence="1">
    <location>
        <begin position="50"/>
        <end position="70"/>
    </location>
</feature>
<feature type="transmembrane region" description="Helical" evidence="1">
    <location>
        <begin position="160"/>
        <end position="182"/>
    </location>
</feature>
<dbReference type="PANTHER" id="PTHR34989:SF1">
    <property type="entry name" value="PROTEIN HDED"/>
    <property type="match status" value="1"/>
</dbReference>
<dbReference type="EMBL" id="FMAG01000004">
    <property type="protein sequence ID" value="SCB33269.1"/>
    <property type="molecule type" value="Genomic_DNA"/>
</dbReference>
<dbReference type="STRING" id="410764.GA0061103_4595"/>
<reference evidence="3" key="1">
    <citation type="submission" date="2016-08" db="EMBL/GenBank/DDBJ databases">
        <authorList>
            <person name="Varghese N."/>
            <person name="Submissions Spin"/>
        </authorList>
    </citation>
    <scope>NUCLEOTIDE SEQUENCE [LARGE SCALE GENOMIC DNA]</scope>
    <source>
        <strain evidence="3">HAMBI 2975</strain>
    </source>
</reference>
<feature type="transmembrane region" description="Helical" evidence="1">
    <location>
        <begin position="77"/>
        <end position="96"/>
    </location>
</feature>
<protein>
    <submittedName>
        <fullName evidence="2">Uncharacterized membrane protein HdeD, DUF308 family</fullName>
    </submittedName>
</protein>
<organism evidence="2 3">
    <name type="scientific">Rhizobium multihospitium</name>
    <dbReference type="NCBI Taxonomy" id="410764"/>
    <lineage>
        <taxon>Bacteria</taxon>
        <taxon>Pseudomonadati</taxon>
        <taxon>Pseudomonadota</taxon>
        <taxon>Alphaproteobacteria</taxon>
        <taxon>Hyphomicrobiales</taxon>
        <taxon>Rhizobiaceae</taxon>
        <taxon>Rhizobium/Agrobacterium group</taxon>
        <taxon>Rhizobium</taxon>
    </lineage>
</organism>